<evidence type="ECO:0000256" key="1">
    <source>
        <dbReference type="SAM" id="MobiDB-lite"/>
    </source>
</evidence>
<reference evidence="5" key="2">
    <citation type="submission" date="2025-08" db="UniProtKB">
        <authorList>
            <consortium name="RefSeq"/>
        </authorList>
    </citation>
    <scope>IDENTIFICATION</scope>
    <source>
        <tissue evidence="5">Leaf</tissue>
    </source>
</reference>
<reference evidence="4" key="1">
    <citation type="journal article" date="2021" name="Nat. Commun.">
        <title>Genomic analyses provide insights into spinach domestication and the genetic basis of agronomic traits.</title>
        <authorList>
            <person name="Cai X."/>
            <person name="Sun X."/>
            <person name="Xu C."/>
            <person name="Sun H."/>
            <person name="Wang X."/>
            <person name="Ge C."/>
            <person name="Zhang Z."/>
            <person name="Wang Q."/>
            <person name="Fei Z."/>
            <person name="Jiao C."/>
            <person name="Wang Q."/>
        </authorList>
    </citation>
    <scope>NUCLEOTIDE SEQUENCE [LARGE SCALE GENOMIC DNA]</scope>
    <source>
        <strain evidence="4">cv. Varoflay</strain>
    </source>
</reference>
<dbReference type="Gene3D" id="3.30.70.270">
    <property type="match status" value="2"/>
</dbReference>
<feature type="domain" description="Reverse transcriptase/retrotransposon-derived protein RNase H-like" evidence="3">
    <location>
        <begin position="594"/>
        <end position="692"/>
    </location>
</feature>
<dbReference type="CDD" id="cd01647">
    <property type="entry name" value="RT_LTR"/>
    <property type="match status" value="1"/>
</dbReference>
<feature type="region of interest" description="Disordered" evidence="1">
    <location>
        <begin position="272"/>
        <end position="291"/>
    </location>
</feature>
<accession>A0ABM3RQ86</accession>
<dbReference type="GeneID" id="130471588"/>
<dbReference type="InterPro" id="IPR041577">
    <property type="entry name" value="RT_RNaseH_2"/>
</dbReference>
<keyword evidence="4" id="KW-1185">Reference proteome</keyword>
<evidence type="ECO:0000313" key="5">
    <source>
        <dbReference type="RefSeq" id="XP_056697782.1"/>
    </source>
</evidence>
<sequence length="944" mass="106919">MYTILMDVGSKYEIDRPFPMKSPPQSRDPKLYCHFHSDIGHDTKECKSLKRALDGLAAKGFLKNYISRNTGGGLAAGGPTMRGQKDYAKRLGQVMLSGKATADPFLKVEIGEADRGKIATPHDDLLVIELKVGNLRVRRILVDTGSSSDIISLECLNRLQHNSSKIEKIHYPIIGFGGSVIHPAGIISLPLRMGNKKESRQMDVHFLIVKDLTAYNIILGRPTLNRAKAAIVTHLMLLKFVCDDGSVSTMHGDQQQARDCYLTTLSPEAWGSGEEKDTLGNKRQCGGTQSKSLKETLTISAAHMEERRPEPVGAHFNVVLNTDKPERVVPIGIPPDDPLAVELVHLLREFEDIFAFTVEEMPGIDPAVAVHKLNVDPNFKPYPDWVANVVLVKKPNGAWRMCVDYNNLNKACPKETFPLPKVDRLVDSMAGHAMMSFMDAYSGFHQIPLWPDARKRRHLLQNKRLINTVFTKRLGRNIESYIDDMIVKRKQRAAHIADLRETFETVRAYTMRLNPKKCVFGVTSGKFLGFLIDERGIEANPDKIQAVIDMSSPKTVKEVQWLTGHYFFRAIRKKAGDKWHYFFRAIRKKAKFEWSDKAEAALVRLKDHLHTLPRLLSPLQGETLYMYLAVSEHSLSAVLLTEREGIQMPVYFVSHVLHNAEIRYPTVEKFGLALFMASKKLRPYFLAHRIMVYTDQPLKLPFTKLEALGRLNWAIELNAFDITYEPRKAVKGQACEDFIVEKTRPVFSKNTKTVWTLYVDEAGAEEILALSDSQLIVSQVNGTYEARDPTMIKYMQAIHQEVEQLKSFEVRQVPRSENNQADALSTLASSASCDTPRHVFWEVMEHKSVEQMEVETLDRTSTWMDDIINFKLNGVLPEDSRQAKKLQKKCSWGEMWNGTLYKKAYSRPLLRCVTPEKGQEILEDLHHGLCSSHIGGRALAEKAL</sequence>
<protein>
    <recommendedName>
        <fullName evidence="6">Reverse transcriptase</fullName>
    </recommendedName>
</protein>
<dbReference type="InterPro" id="IPR043502">
    <property type="entry name" value="DNA/RNA_pol_sf"/>
</dbReference>
<dbReference type="Pfam" id="PF17919">
    <property type="entry name" value="RT_RNaseH_2"/>
    <property type="match status" value="1"/>
</dbReference>
<proteinExistence type="predicted"/>
<dbReference type="InterPro" id="IPR036397">
    <property type="entry name" value="RNaseH_sf"/>
</dbReference>
<dbReference type="CDD" id="cd00303">
    <property type="entry name" value="retropepsin_like"/>
    <property type="match status" value="1"/>
</dbReference>
<gene>
    <name evidence="5" type="primary">LOC130471588</name>
</gene>
<feature type="domain" description="Reverse transcriptase" evidence="2">
    <location>
        <begin position="472"/>
        <end position="530"/>
    </location>
</feature>
<dbReference type="Proteomes" id="UP000813463">
    <property type="component" value="Chromosome 4"/>
</dbReference>
<dbReference type="Gene3D" id="3.30.420.10">
    <property type="entry name" value="Ribonuclease H-like superfamily/Ribonuclease H"/>
    <property type="match status" value="1"/>
</dbReference>
<dbReference type="Pfam" id="PF00078">
    <property type="entry name" value="RVT_1"/>
    <property type="match status" value="1"/>
</dbReference>
<name>A0ABM3RQ86_SPIOL</name>
<dbReference type="InterPro" id="IPR000477">
    <property type="entry name" value="RT_dom"/>
</dbReference>
<evidence type="ECO:0000259" key="3">
    <source>
        <dbReference type="Pfam" id="PF17919"/>
    </source>
</evidence>
<evidence type="ECO:0008006" key="6">
    <source>
        <dbReference type="Google" id="ProtNLM"/>
    </source>
</evidence>
<dbReference type="InterPro" id="IPR043128">
    <property type="entry name" value="Rev_trsase/Diguanyl_cyclase"/>
</dbReference>
<dbReference type="SUPFAM" id="SSF50630">
    <property type="entry name" value="Acid proteases"/>
    <property type="match status" value="1"/>
</dbReference>
<dbReference type="PANTHER" id="PTHR48475:SF2">
    <property type="entry name" value="RIBONUCLEASE H"/>
    <property type="match status" value="1"/>
</dbReference>
<evidence type="ECO:0000313" key="4">
    <source>
        <dbReference type="Proteomes" id="UP000813463"/>
    </source>
</evidence>
<dbReference type="Gene3D" id="2.40.70.10">
    <property type="entry name" value="Acid Proteases"/>
    <property type="match status" value="1"/>
</dbReference>
<dbReference type="RefSeq" id="XP_056697782.1">
    <property type="nucleotide sequence ID" value="XM_056841804.1"/>
</dbReference>
<organism evidence="4 5">
    <name type="scientific">Spinacia oleracea</name>
    <name type="common">Spinach</name>
    <dbReference type="NCBI Taxonomy" id="3562"/>
    <lineage>
        <taxon>Eukaryota</taxon>
        <taxon>Viridiplantae</taxon>
        <taxon>Streptophyta</taxon>
        <taxon>Embryophyta</taxon>
        <taxon>Tracheophyta</taxon>
        <taxon>Spermatophyta</taxon>
        <taxon>Magnoliopsida</taxon>
        <taxon>eudicotyledons</taxon>
        <taxon>Gunneridae</taxon>
        <taxon>Pentapetalae</taxon>
        <taxon>Caryophyllales</taxon>
        <taxon>Chenopodiaceae</taxon>
        <taxon>Chenopodioideae</taxon>
        <taxon>Anserineae</taxon>
        <taxon>Spinacia</taxon>
    </lineage>
</organism>
<dbReference type="SUPFAM" id="SSF56672">
    <property type="entry name" value="DNA/RNA polymerases"/>
    <property type="match status" value="1"/>
</dbReference>
<dbReference type="InterPro" id="IPR021109">
    <property type="entry name" value="Peptidase_aspartic_dom_sf"/>
</dbReference>
<evidence type="ECO:0000259" key="2">
    <source>
        <dbReference type="Pfam" id="PF00078"/>
    </source>
</evidence>
<dbReference type="PANTHER" id="PTHR48475">
    <property type="entry name" value="RIBONUCLEASE H"/>
    <property type="match status" value="1"/>
</dbReference>